<keyword evidence="1" id="KW-0472">Membrane</keyword>
<evidence type="ECO:0000313" key="3">
    <source>
        <dbReference type="EMBL" id="OXY83536.1"/>
    </source>
</evidence>
<dbReference type="RefSeq" id="WP_094200310.1">
    <property type="nucleotide sequence ID" value="NZ_NBIM01000001.1"/>
</dbReference>
<keyword evidence="1" id="KW-1133">Transmembrane helix</keyword>
<feature type="transmembrane region" description="Helical" evidence="1">
    <location>
        <begin position="107"/>
        <end position="124"/>
    </location>
</feature>
<dbReference type="EMBL" id="NBIM01000001">
    <property type="protein sequence ID" value="OXY83536.1"/>
    <property type="molecule type" value="Genomic_DNA"/>
</dbReference>
<dbReference type="InterPro" id="IPR032816">
    <property type="entry name" value="VTT_dom"/>
</dbReference>
<organism evidence="3 4">
    <name type="scientific">Oceanimonas doudoroffii</name>
    <dbReference type="NCBI Taxonomy" id="84158"/>
    <lineage>
        <taxon>Bacteria</taxon>
        <taxon>Pseudomonadati</taxon>
        <taxon>Pseudomonadota</taxon>
        <taxon>Gammaproteobacteria</taxon>
        <taxon>Aeromonadales</taxon>
        <taxon>Aeromonadaceae</taxon>
        <taxon>Oceanimonas</taxon>
    </lineage>
</organism>
<feature type="domain" description="VTT" evidence="2">
    <location>
        <begin position="54"/>
        <end position="157"/>
    </location>
</feature>
<feature type="transmembrane region" description="Helical" evidence="1">
    <location>
        <begin position="136"/>
        <end position="160"/>
    </location>
</feature>
<dbReference type="InterPro" id="IPR051311">
    <property type="entry name" value="DedA_domain"/>
</dbReference>
<comment type="caution">
    <text evidence="3">The sequence shown here is derived from an EMBL/GenBank/DDBJ whole genome shotgun (WGS) entry which is preliminary data.</text>
</comment>
<evidence type="ECO:0000313" key="4">
    <source>
        <dbReference type="Proteomes" id="UP000242757"/>
    </source>
</evidence>
<dbReference type="PANTHER" id="PTHR42709">
    <property type="entry name" value="ALKALINE PHOSPHATASE LIKE PROTEIN"/>
    <property type="match status" value="1"/>
</dbReference>
<feature type="transmembrane region" description="Helical" evidence="1">
    <location>
        <begin position="57"/>
        <end position="80"/>
    </location>
</feature>
<gene>
    <name evidence="3" type="ORF">B6S08_08660</name>
</gene>
<evidence type="ECO:0000259" key="2">
    <source>
        <dbReference type="Pfam" id="PF09335"/>
    </source>
</evidence>
<keyword evidence="4" id="KW-1185">Reference proteome</keyword>
<accession>A0A233RJI0</accession>
<evidence type="ECO:0000256" key="1">
    <source>
        <dbReference type="SAM" id="Phobius"/>
    </source>
</evidence>
<dbReference type="AlphaFoldDB" id="A0A233RJI0"/>
<dbReference type="PANTHER" id="PTHR42709:SF11">
    <property type="entry name" value="DEDA FAMILY PROTEIN"/>
    <property type="match status" value="1"/>
</dbReference>
<sequence length="193" mass="21976">MKLFSRLYRLVMMWAVHRHAPVYLSMNSFVESIFWPVPVDVMLAPMALAKPDRAWHYAALATVFSVLGAAFGYLLGYAMWEPLVEPFIQAMGYQDKIAVARQWFDDWGIWVIFIASFTPIPYKVFTVTAGLLQMAFLPFILVSLIGRGLRFFLVSGLMVWGGVRMESRLIRYIDLLGWACVAAAVVAYLLLRP</sequence>
<keyword evidence="1" id="KW-0812">Transmembrane</keyword>
<dbReference type="Pfam" id="PF09335">
    <property type="entry name" value="VTT_dom"/>
    <property type="match status" value="1"/>
</dbReference>
<protein>
    <recommendedName>
        <fullName evidence="2">VTT domain-containing protein</fullName>
    </recommendedName>
</protein>
<feature type="transmembrane region" description="Helical" evidence="1">
    <location>
        <begin position="172"/>
        <end position="191"/>
    </location>
</feature>
<dbReference type="GO" id="GO:0005886">
    <property type="term" value="C:plasma membrane"/>
    <property type="evidence" value="ECO:0007669"/>
    <property type="project" value="TreeGrafter"/>
</dbReference>
<dbReference type="OrthoDB" id="9810270at2"/>
<reference evidence="3 4" key="1">
    <citation type="submission" date="2017-08" db="EMBL/GenBank/DDBJ databases">
        <title>A Genome Sequence of Oceanimonas doudoroffii ATCC 27123T.</title>
        <authorList>
            <person name="Brennan M.A."/>
            <person name="Maclea K.S."/>
            <person name="Mcclelland W.D."/>
            <person name="Trachtenberg A.M."/>
        </authorList>
    </citation>
    <scope>NUCLEOTIDE SEQUENCE [LARGE SCALE GENOMIC DNA]</scope>
    <source>
        <strain evidence="3 4">ATCC 27123</strain>
    </source>
</reference>
<feature type="transmembrane region" description="Helical" evidence="1">
    <location>
        <begin position="20"/>
        <end position="37"/>
    </location>
</feature>
<name>A0A233RJI0_9GAMM</name>
<dbReference type="Proteomes" id="UP000242757">
    <property type="component" value="Unassembled WGS sequence"/>
</dbReference>
<proteinExistence type="predicted"/>